<organism evidence="1 2">
    <name type="scientific">Thorsellia anophelis DSM 18579</name>
    <dbReference type="NCBI Taxonomy" id="1123402"/>
    <lineage>
        <taxon>Bacteria</taxon>
        <taxon>Pseudomonadati</taxon>
        <taxon>Pseudomonadota</taxon>
        <taxon>Gammaproteobacteria</taxon>
        <taxon>Enterobacterales</taxon>
        <taxon>Thorselliaceae</taxon>
        <taxon>Thorsellia</taxon>
    </lineage>
</organism>
<name>A0A1I0C299_9GAMM</name>
<sequence length="171" mass="20021">MNKKSISRPFIEYLFKRIQQDKGFAARMRKADNPATEYQCWDTLASFDINLEFTNQRLPFTLVAAAIARSDQVMNGDLKIGRALALAFDDGNKNEQAIARLRRLLACSDIEELFHILRPLIRLVQSRKTPAIDYISLLDDLRWFYKDSERVKARWAQQFYKKEDDLQQEDA</sequence>
<reference evidence="2" key="1">
    <citation type="submission" date="2016-10" db="EMBL/GenBank/DDBJ databases">
        <authorList>
            <person name="Varghese N."/>
            <person name="Submissions S."/>
        </authorList>
    </citation>
    <scope>NUCLEOTIDE SEQUENCE [LARGE SCALE GENOMIC DNA]</scope>
    <source>
        <strain evidence="2">DSM 18579</strain>
    </source>
</reference>
<dbReference type="InterPro" id="IPR013382">
    <property type="entry name" value="CRISPR-assoc_prot_Cse2"/>
</dbReference>
<dbReference type="Proteomes" id="UP000242642">
    <property type="component" value="Unassembled WGS sequence"/>
</dbReference>
<evidence type="ECO:0000313" key="1">
    <source>
        <dbReference type="EMBL" id="SET13513.1"/>
    </source>
</evidence>
<dbReference type="OrthoDB" id="8560528at2"/>
<dbReference type="InterPro" id="IPR038287">
    <property type="entry name" value="Cse2_sf"/>
</dbReference>
<dbReference type="CDD" id="cd09731">
    <property type="entry name" value="Cse2_I-E"/>
    <property type="match status" value="1"/>
</dbReference>
<dbReference type="EMBL" id="FOHV01000009">
    <property type="protein sequence ID" value="SET13513.1"/>
    <property type="molecule type" value="Genomic_DNA"/>
</dbReference>
<proteinExistence type="predicted"/>
<accession>A0A1I0C299</accession>
<dbReference type="AlphaFoldDB" id="A0A1I0C299"/>
<dbReference type="NCBIfam" id="TIGR02548">
    <property type="entry name" value="casB_cse2"/>
    <property type="match status" value="1"/>
</dbReference>
<dbReference type="Gene3D" id="1.10.520.40">
    <property type="entry name" value="CRISPR-associated protein Cse2"/>
    <property type="match status" value="1"/>
</dbReference>
<protein>
    <submittedName>
        <fullName evidence="1">CRISPR-associated protein, Cse2 family</fullName>
    </submittedName>
</protein>
<dbReference type="STRING" id="1123402.SAMN02583745_01471"/>
<keyword evidence="2" id="KW-1185">Reference proteome</keyword>
<evidence type="ECO:0000313" key="2">
    <source>
        <dbReference type="Proteomes" id="UP000242642"/>
    </source>
</evidence>
<dbReference type="Pfam" id="PF09485">
    <property type="entry name" value="CRISPR_Cse2"/>
    <property type="match status" value="1"/>
</dbReference>
<dbReference type="RefSeq" id="WP_093319172.1">
    <property type="nucleotide sequence ID" value="NZ_FOHV01000009.1"/>
</dbReference>
<gene>
    <name evidence="1" type="ORF">SAMN02583745_01471</name>
</gene>